<feature type="region of interest" description="Disordered" evidence="1">
    <location>
        <begin position="254"/>
        <end position="340"/>
    </location>
</feature>
<evidence type="ECO:0008006" key="4">
    <source>
        <dbReference type="Google" id="ProtNLM"/>
    </source>
</evidence>
<protein>
    <recommendedName>
        <fullName evidence="4">Apicomplexan-conserved protein</fullName>
    </recommendedName>
</protein>
<sequence length="484" mass="55334">MKACSDSGAKNKFALKRYVPILGDESFYNVRAWPSGEGKKKFEHQKTKNPTALVAIGENFLQQMSSLPSNFPSLQRNGSSDSDQSFLFLSSPFNDKKRIIILDWDDTFLPTSYLLSNPTLLRTPYHELSADLRASLGALEAIVLDLILKLIKLDNCHCYIVSNAMNNWILFSCQTYFPTLFSQVFQHVGHNESTVTQTMNIDRKPAGLMYGENSSLMIYSACELFARQCPNQRGLWKLFTFTYIADSKLLISEKERQSQPTGAQDGQTTRENNFKNRSNFNAKKPGASQQLKWLKPETPRREHSKSKSCSTSQSKSVTFSASDTVSTQEDESERRQADFEDEIEETTITINDEEYDGDNVLPPLFERGLEDEIDRFESEQVLLLLFFIYTYNSKKKFFLQLDGETERGIFFVVYFGNFEQQKTVCCWTQCLKKVNGSWCRLMPRIASVIGMTGQLRLLQDSLSKLLACEYSIFVDNFEALLSEE</sequence>
<dbReference type="OrthoDB" id="166018at2759"/>
<reference evidence="2 3" key="1">
    <citation type="journal article" date="2013" name="Curr. Biol.">
        <title>The Genome of the Foraminiferan Reticulomyxa filosa.</title>
        <authorList>
            <person name="Glockner G."/>
            <person name="Hulsmann N."/>
            <person name="Schleicher M."/>
            <person name="Noegel A.A."/>
            <person name="Eichinger L."/>
            <person name="Gallinger C."/>
            <person name="Pawlowski J."/>
            <person name="Sierra R."/>
            <person name="Euteneuer U."/>
            <person name="Pillet L."/>
            <person name="Moustafa A."/>
            <person name="Platzer M."/>
            <person name="Groth M."/>
            <person name="Szafranski K."/>
            <person name="Schliwa M."/>
        </authorList>
    </citation>
    <scope>NUCLEOTIDE SEQUENCE [LARGE SCALE GENOMIC DNA]</scope>
</reference>
<dbReference type="PANTHER" id="PTHR38899">
    <property type="entry name" value="DOMAIN OOKINETE PROTEIN, PUTATIVE-RELATED"/>
    <property type="match status" value="1"/>
</dbReference>
<feature type="compositionally biased region" description="Polar residues" evidence="1">
    <location>
        <begin position="258"/>
        <end position="291"/>
    </location>
</feature>
<comment type="caution">
    <text evidence="2">The sequence shown here is derived from an EMBL/GenBank/DDBJ whole genome shotgun (WGS) entry which is preliminary data.</text>
</comment>
<keyword evidence="3" id="KW-1185">Reference proteome</keyword>
<evidence type="ECO:0000313" key="3">
    <source>
        <dbReference type="Proteomes" id="UP000023152"/>
    </source>
</evidence>
<proteinExistence type="predicted"/>
<dbReference type="AlphaFoldDB" id="X6MDQ4"/>
<organism evidence="2 3">
    <name type="scientific">Reticulomyxa filosa</name>
    <dbReference type="NCBI Taxonomy" id="46433"/>
    <lineage>
        <taxon>Eukaryota</taxon>
        <taxon>Sar</taxon>
        <taxon>Rhizaria</taxon>
        <taxon>Retaria</taxon>
        <taxon>Foraminifera</taxon>
        <taxon>Monothalamids</taxon>
        <taxon>Reticulomyxidae</taxon>
        <taxon>Reticulomyxa</taxon>
    </lineage>
</organism>
<dbReference type="PANTHER" id="PTHR38899:SF1">
    <property type="entry name" value="PROTEIN KINASE"/>
    <property type="match status" value="1"/>
</dbReference>
<dbReference type="EMBL" id="ASPP01021824">
    <property type="protein sequence ID" value="ETO12009.1"/>
    <property type="molecule type" value="Genomic_DNA"/>
</dbReference>
<name>X6MDQ4_RETFI</name>
<gene>
    <name evidence="2" type="ORF">RFI_25367</name>
</gene>
<feature type="compositionally biased region" description="Low complexity" evidence="1">
    <location>
        <begin position="307"/>
        <end position="322"/>
    </location>
</feature>
<evidence type="ECO:0000313" key="2">
    <source>
        <dbReference type="EMBL" id="ETO12009.1"/>
    </source>
</evidence>
<accession>X6MDQ4</accession>
<evidence type="ECO:0000256" key="1">
    <source>
        <dbReference type="SAM" id="MobiDB-lite"/>
    </source>
</evidence>
<dbReference type="Proteomes" id="UP000023152">
    <property type="component" value="Unassembled WGS sequence"/>
</dbReference>